<accession>A0A099I8C3</accession>
<dbReference type="RefSeq" id="WP_044905369.1">
    <property type="nucleotide sequence ID" value="NZ_JAQCQO010000019.1"/>
</dbReference>
<gene>
    <name evidence="2" type="ORF">CIAN88_10535</name>
</gene>
<dbReference type="InterPro" id="IPR000182">
    <property type="entry name" value="GNAT_dom"/>
</dbReference>
<dbReference type="PROSITE" id="PS51186">
    <property type="entry name" value="GNAT"/>
    <property type="match status" value="1"/>
</dbReference>
<dbReference type="EMBL" id="JQIF01000044">
    <property type="protein sequence ID" value="KGJ53173.1"/>
    <property type="molecule type" value="Genomic_DNA"/>
</dbReference>
<feature type="domain" description="N-acetyltransferase" evidence="1">
    <location>
        <begin position="22"/>
        <end position="163"/>
    </location>
</feature>
<evidence type="ECO:0000313" key="2">
    <source>
        <dbReference type="EMBL" id="KGJ53173.1"/>
    </source>
</evidence>
<keyword evidence="2" id="KW-0808">Transferase</keyword>
<dbReference type="Pfam" id="PF13673">
    <property type="entry name" value="Acetyltransf_10"/>
    <property type="match status" value="1"/>
</dbReference>
<evidence type="ECO:0000259" key="1">
    <source>
        <dbReference type="PROSITE" id="PS51186"/>
    </source>
</evidence>
<proteinExistence type="predicted"/>
<dbReference type="GO" id="GO:0016747">
    <property type="term" value="F:acyltransferase activity, transferring groups other than amino-acyl groups"/>
    <property type="evidence" value="ECO:0007669"/>
    <property type="project" value="InterPro"/>
</dbReference>
<dbReference type="AlphaFoldDB" id="A0A099I8C3"/>
<name>A0A099I8C3_CLOIN</name>
<organism evidence="2 3">
    <name type="scientific">Clostridium innocuum</name>
    <dbReference type="NCBI Taxonomy" id="1522"/>
    <lineage>
        <taxon>Bacteria</taxon>
        <taxon>Bacillati</taxon>
        <taxon>Bacillota</taxon>
        <taxon>Clostridia</taxon>
        <taxon>Eubacteriales</taxon>
        <taxon>Clostridiaceae</taxon>
        <taxon>Clostridium</taxon>
    </lineage>
</organism>
<reference evidence="2 3" key="1">
    <citation type="submission" date="2014-08" db="EMBL/GenBank/DDBJ databases">
        <title>Clostridium innocuum, an unnegligible vancomycin-resistant pathogen causing extra-intestinal infections.</title>
        <authorList>
            <person name="Feng Y."/>
            <person name="Chiu C.-H."/>
        </authorList>
    </citation>
    <scope>NUCLEOTIDE SEQUENCE [LARGE SCALE GENOMIC DNA]</scope>
    <source>
        <strain evidence="2 3">AN88</strain>
    </source>
</reference>
<sequence>MNYENAEGCRIIQAGFQEQTLQVVRTITRETIQEIYPLYYPKGAVDFFLSHHSDAGIRQDLKAGSVYLLLNEKQLAVGTVTLKNHEICRLFVLPAHQKKGYGRRLMDFAEQKIFECTDICRLDASLPAKAIYMKRGYRESAYHIIPTENGDFLCYDVMQKTKNTDK</sequence>
<evidence type="ECO:0000313" key="3">
    <source>
        <dbReference type="Proteomes" id="UP000030008"/>
    </source>
</evidence>
<dbReference type="Gene3D" id="3.40.630.30">
    <property type="match status" value="1"/>
</dbReference>
<dbReference type="CDD" id="cd04301">
    <property type="entry name" value="NAT_SF"/>
    <property type="match status" value="1"/>
</dbReference>
<dbReference type="InterPro" id="IPR016181">
    <property type="entry name" value="Acyl_CoA_acyltransferase"/>
</dbReference>
<dbReference type="SUPFAM" id="SSF55729">
    <property type="entry name" value="Acyl-CoA N-acyltransferases (Nat)"/>
    <property type="match status" value="1"/>
</dbReference>
<comment type="caution">
    <text evidence="2">The sequence shown here is derived from an EMBL/GenBank/DDBJ whole genome shotgun (WGS) entry which is preliminary data.</text>
</comment>
<dbReference type="Proteomes" id="UP000030008">
    <property type="component" value="Unassembled WGS sequence"/>
</dbReference>
<protein>
    <submittedName>
        <fullName evidence="2">GNAT family acetyltransferase</fullName>
    </submittedName>
</protein>